<protein>
    <submittedName>
        <fullName evidence="2">RhuM family protein</fullName>
    </submittedName>
</protein>
<dbReference type="Gene3D" id="1.20.120.1870">
    <property type="entry name" value="Fic/DOC protein, Fido domain"/>
    <property type="match status" value="1"/>
</dbReference>
<dbReference type="InterPro" id="IPR003812">
    <property type="entry name" value="Fido"/>
</dbReference>
<feature type="domain" description="Fido" evidence="1">
    <location>
        <begin position="168"/>
        <end position="311"/>
    </location>
</feature>
<evidence type="ECO:0000313" key="2">
    <source>
        <dbReference type="EMBL" id="MEW1974079.1"/>
    </source>
</evidence>
<dbReference type="Pfam" id="PF13310">
    <property type="entry name" value="Virulence_RhuM"/>
    <property type="match status" value="1"/>
</dbReference>
<dbReference type="PANTHER" id="PTHR35810">
    <property type="entry name" value="CYTOPLASMIC PROTEIN-RELATED"/>
    <property type="match status" value="1"/>
</dbReference>
<organism evidence="2 3">
    <name type="scientific">Microbacterium profundi</name>
    <dbReference type="NCBI Taxonomy" id="450380"/>
    <lineage>
        <taxon>Bacteria</taxon>
        <taxon>Bacillati</taxon>
        <taxon>Actinomycetota</taxon>
        <taxon>Actinomycetes</taxon>
        <taxon>Micrococcales</taxon>
        <taxon>Microbacteriaceae</taxon>
        <taxon>Microbacterium</taxon>
    </lineage>
</organism>
<gene>
    <name evidence="2" type="primary">rhuM</name>
    <name evidence="2" type="ORF">AB0301_03195</name>
</gene>
<dbReference type="SUPFAM" id="SSF140931">
    <property type="entry name" value="Fic-like"/>
    <property type="match status" value="1"/>
</dbReference>
<reference evidence="2 3" key="1">
    <citation type="submission" date="2024-06" db="EMBL/GenBank/DDBJ databases">
        <title>The Natural Products Discovery Center: Release of the First 8490 Sequenced Strains for Exploring Actinobacteria Biosynthetic Diversity.</title>
        <authorList>
            <person name="Kalkreuter E."/>
            <person name="Kautsar S.A."/>
            <person name="Yang D."/>
            <person name="Bader C.D."/>
            <person name="Teijaro C.N."/>
            <person name="Fluegel L."/>
            <person name="Davis C.M."/>
            <person name="Simpson J.R."/>
            <person name="Lauterbach L."/>
            <person name="Steele A.D."/>
            <person name="Gui C."/>
            <person name="Meng S."/>
            <person name="Li G."/>
            <person name="Viehrig K."/>
            <person name="Ye F."/>
            <person name="Su P."/>
            <person name="Kiefer A.F."/>
            <person name="Nichols A."/>
            <person name="Cepeda A.J."/>
            <person name="Yan W."/>
            <person name="Fan B."/>
            <person name="Jiang Y."/>
            <person name="Adhikari A."/>
            <person name="Zheng C.-J."/>
            <person name="Schuster L."/>
            <person name="Cowan T.M."/>
            <person name="Smanski M.J."/>
            <person name="Chevrette M.G."/>
            <person name="De Carvalho L.P.S."/>
            <person name="Shen B."/>
        </authorList>
    </citation>
    <scope>NUCLEOTIDE SEQUENCE [LARGE SCALE GENOMIC DNA]</scope>
    <source>
        <strain evidence="2 3">NPDC077434</strain>
    </source>
</reference>
<comment type="caution">
    <text evidence="2">The sequence shown here is derived from an EMBL/GenBank/DDBJ whole genome shotgun (WGS) entry which is preliminary data.</text>
</comment>
<accession>A0ABV3LDT7</accession>
<proteinExistence type="predicted"/>
<dbReference type="RefSeq" id="WP_033105704.1">
    <property type="nucleotide sequence ID" value="NZ_JBFBMH010000003.1"/>
</dbReference>
<name>A0ABV3LDT7_9MICO</name>
<dbReference type="Proteomes" id="UP001553715">
    <property type="component" value="Unassembled WGS sequence"/>
</dbReference>
<evidence type="ECO:0000313" key="3">
    <source>
        <dbReference type="Proteomes" id="UP001553715"/>
    </source>
</evidence>
<dbReference type="InterPro" id="IPR053737">
    <property type="entry name" value="Type_II_TA_Toxin"/>
</dbReference>
<dbReference type="Pfam" id="PF02661">
    <property type="entry name" value="Fic"/>
    <property type="match status" value="1"/>
</dbReference>
<keyword evidence="3" id="KW-1185">Reference proteome</keyword>
<evidence type="ECO:0000259" key="1">
    <source>
        <dbReference type="PROSITE" id="PS51459"/>
    </source>
</evidence>
<dbReference type="InterPro" id="IPR011204">
    <property type="entry name" value="Virulence_RhuM-like"/>
</dbReference>
<dbReference type="PROSITE" id="PS51459">
    <property type="entry name" value="FIDO"/>
    <property type="match status" value="1"/>
</dbReference>
<dbReference type="PANTHER" id="PTHR35810:SF1">
    <property type="entry name" value="CYTOPLASMIC PROTEIN"/>
    <property type="match status" value="1"/>
</dbReference>
<dbReference type="EMBL" id="JBFBMH010000003">
    <property type="protein sequence ID" value="MEW1974079.1"/>
    <property type="molecule type" value="Genomic_DNA"/>
</dbReference>
<dbReference type="InterPro" id="IPR036597">
    <property type="entry name" value="Fido-like_dom_sf"/>
</dbReference>
<sequence length="318" mass="34878">MNANRMPKVEIYTAPDGATRLEVRADGETVWLTRQQLASLFGRDVKTIGKHVSNARREELEGIPTVAKFATVATEGDRIVERQVEHYNLDMILSVGYRVKSPEGVYFRRWATDVLRRYVMEGAALNERRLDELGSVVKILSRSTDQLVAGVADVVAGYLPGLQLLRDYDEGDLGDVRGRAPEWVLTLNEARSVIAQVRSDFESDVLFGNERGDALAGVIGAIYQGFAGQELYPGAEEKAANLLYLVVKDHPLSDGNKRSGAALFVTFLSRNGLLAGENGPTINNNALAAITLLVAMSDPKEKDLMIALITRMIAESLD</sequence>